<sequence>MALSVIASNLITSYRRTHYQVGAKCNSISLHIDQYSESMAKLLTASKQSCAAILSAYNPHSQLASNEENLAAHEQLRNLLQHRAYPIIESLNIDPTDQWPPEKSFFVPGLDLSTSRSIGQRFNQNAIVWIDNEVIPRLILLR</sequence>
<evidence type="ECO:0008006" key="3">
    <source>
        <dbReference type="Google" id="ProtNLM"/>
    </source>
</evidence>
<dbReference type="OrthoDB" id="8548211at2"/>
<dbReference type="Proteomes" id="UP000242498">
    <property type="component" value="Chromosome I"/>
</dbReference>
<gene>
    <name evidence="1" type="ORF">SAMN06296273_1592</name>
</gene>
<protein>
    <recommendedName>
        <fullName evidence="3">DUF3293 domain-containing protein</fullName>
    </recommendedName>
</protein>
<dbReference type="Pfam" id="PF11697">
    <property type="entry name" value="DUF3293"/>
    <property type="match status" value="1"/>
</dbReference>
<dbReference type="EMBL" id="LT907782">
    <property type="protein sequence ID" value="SNX60132.1"/>
    <property type="molecule type" value="Genomic_DNA"/>
</dbReference>
<dbReference type="InterPro" id="IPR021710">
    <property type="entry name" value="DUF3293"/>
</dbReference>
<evidence type="ECO:0000313" key="1">
    <source>
        <dbReference type="EMBL" id="SNX60132.1"/>
    </source>
</evidence>
<organism evidence="1 2">
    <name type="scientific">Nitrosomonas ureae</name>
    <dbReference type="NCBI Taxonomy" id="44577"/>
    <lineage>
        <taxon>Bacteria</taxon>
        <taxon>Pseudomonadati</taxon>
        <taxon>Pseudomonadota</taxon>
        <taxon>Betaproteobacteria</taxon>
        <taxon>Nitrosomonadales</taxon>
        <taxon>Nitrosomonadaceae</taxon>
        <taxon>Nitrosomonas</taxon>
    </lineage>
</organism>
<proteinExistence type="predicted"/>
<name>A0A285BXZ8_9PROT</name>
<accession>A0A285BXZ8</accession>
<dbReference type="AlphaFoldDB" id="A0A285BXZ8"/>
<reference evidence="1 2" key="1">
    <citation type="submission" date="2017-08" db="EMBL/GenBank/DDBJ databases">
        <authorList>
            <person name="de Groot N.N."/>
        </authorList>
    </citation>
    <scope>NUCLEOTIDE SEQUENCE [LARGE SCALE GENOMIC DNA]</scope>
    <source>
        <strain evidence="1 2">Nm15</strain>
    </source>
</reference>
<evidence type="ECO:0000313" key="2">
    <source>
        <dbReference type="Proteomes" id="UP000242498"/>
    </source>
</evidence>